<organism evidence="7 8">
    <name type="scientific">Cylindrospermopsis raciborskii CENA303</name>
    <dbReference type="NCBI Taxonomy" id="1170769"/>
    <lineage>
        <taxon>Bacteria</taxon>
        <taxon>Bacillati</taxon>
        <taxon>Cyanobacteriota</taxon>
        <taxon>Cyanophyceae</taxon>
        <taxon>Nostocales</taxon>
        <taxon>Aphanizomenonaceae</taxon>
        <taxon>Cylindrospermopsis</taxon>
    </lineage>
</organism>
<feature type="chain" id="PRO_5012823834" evidence="6">
    <location>
        <begin position="30"/>
        <end position="917"/>
    </location>
</feature>
<dbReference type="SUPFAM" id="SSF48452">
    <property type="entry name" value="TPR-like"/>
    <property type="match status" value="2"/>
</dbReference>
<feature type="signal peptide" evidence="6">
    <location>
        <begin position="1"/>
        <end position="29"/>
    </location>
</feature>
<dbReference type="AlphaFoldDB" id="A0A1X4G4X7"/>
<dbReference type="PROSITE" id="PS50293">
    <property type="entry name" value="TPR_REGION"/>
    <property type="match status" value="4"/>
</dbReference>
<feature type="repeat" description="TPR" evidence="3">
    <location>
        <begin position="706"/>
        <end position="739"/>
    </location>
</feature>
<dbReference type="PROSITE" id="PS50005">
    <property type="entry name" value="TPR"/>
    <property type="match status" value="7"/>
</dbReference>
<feature type="region of interest" description="Disordered" evidence="5">
    <location>
        <begin position="892"/>
        <end position="917"/>
    </location>
</feature>
<dbReference type="PANTHER" id="PTHR44858:SF1">
    <property type="entry name" value="UDP-N-ACETYLGLUCOSAMINE--PEPTIDE N-ACETYLGLUCOSAMINYLTRANSFERASE SPINDLY-RELATED"/>
    <property type="match status" value="1"/>
</dbReference>
<name>A0A1X4G4X7_9CYAN</name>
<comment type="caution">
    <text evidence="7">The sequence shown here is derived from an EMBL/GenBank/DDBJ whole genome shotgun (WGS) entry which is preliminary data.</text>
</comment>
<dbReference type="Gene3D" id="2.40.10.10">
    <property type="entry name" value="Trypsin-like serine proteases"/>
    <property type="match status" value="2"/>
</dbReference>
<evidence type="ECO:0000256" key="3">
    <source>
        <dbReference type="PROSITE-ProRule" id="PRU00339"/>
    </source>
</evidence>
<dbReference type="Pfam" id="PF13414">
    <property type="entry name" value="TPR_11"/>
    <property type="match status" value="2"/>
</dbReference>
<evidence type="ECO:0000256" key="6">
    <source>
        <dbReference type="SAM" id="SignalP"/>
    </source>
</evidence>
<proteinExistence type="predicted"/>
<dbReference type="InterPro" id="IPR043504">
    <property type="entry name" value="Peptidase_S1_PA_chymotrypsin"/>
</dbReference>
<protein>
    <submittedName>
        <fullName evidence="7">Uncharacterized protein</fullName>
    </submittedName>
</protein>
<evidence type="ECO:0000256" key="1">
    <source>
        <dbReference type="ARBA" id="ARBA00022737"/>
    </source>
</evidence>
<dbReference type="InterPro" id="IPR019734">
    <property type="entry name" value="TPR_rpt"/>
</dbReference>
<feature type="coiled-coil region" evidence="4">
    <location>
        <begin position="746"/>
        <end position="800"/>
    </location>
</feature>
<dbReference type="Pfam" id="PF13365">
    <property type="entry name" value="Trypsin_2"/>
    <property type="match status" value="2"/>
</dbReference>
<dbReference type="InterPro" id="IPR050498">
    <property type="entry name" value="Ycf3"/>
</dbReference>
<feature type="repeat" description="TPR" evidence="3">
    <location>
        <begin position="843"/>
        <end position="876"/>
    </location>
</feature>
<keyword evidence="4" id="KW-0175">Coiled coil</keyword>
<dbReference type="Gene3D" id="2.40.10.120">
    <property type="match status" value="1"/>
</dbReference>
<evidence type="ECO:0000313" key="7">
    <source>
        <dbReference type="EMBL" id="OSO89634.1"/>
    </source>
</evidence>
<keyword evidence="1" id="KW-0677">Repeat</keyword>
<reference evidence="8" key="1">
    <citation type="submission" date="2017-04" db="EMBL/GenBank/DDBJ databases">
        <authorList>
            <person name="Abreu V.A."/>
            <person name="Popin R.V."/>
            <person name="Rigonato J."/>
            <person name="Andreote A.P."/>
            <person name="Schaker P.C."/>
            <person name="Hoff-Risseti C."/>
            <person name="Alvarenga D.O."/>
            <person name="Varani A.M."/>
            <person name="Fiore M.F."/>
        </authorList>
    </citation>
    <scope>NUCLEOTIDE SEQUENCE [LARGE SCALE GENOMIC DNA]</scope>
    <source>
        <strain evidence="8">CENA303</strain>
    </source>
</reference>
<sequence>MKPVKFVHCLPTLFLVTTLMFSSSPQSLAKTTPKREPSCELQREGEFYSSGQLKTIAQRITVRVIGDNSGGSGTLIAREGGSYLVLTSSDVIRGITPSALRIQTHDGRIHQGRTLYNYKLADQQQLDKINLVVLEFTSNQKYCLTKQIVNTETRQDTAVLSSGYSVNSSKIVFSPGRIKRIVSQPTFAQGYEIGYDSTIQQGMGGGPIINSTGELIGIHGRSAFPILNNGYVYADGKKPLVSEIKEFRQLSWGIPVRSILVQLRPEILARYRLPVPRRNRSVPETPILPEWLGNIESKVRQFTVRIDGGVDNGSGVIITREGNTYTVLTSAHLLCKISQKISSNRQNQYKCGNKNYTLVTASGKKYPLDNIKLGEGVDIATVKFNSGENYPVAKLANYPVENNQYVFTIGDPRVGQTPGFTVGQIFSRENGLLALTITGQDLNGIDYTRIENANSGKEYELVYTSITPGGMSGAPVVDSQGRVIAIHGKSEGQVVMEERTEDEGISIDNRVQLGYGTGIPISRFLSIVPQLNTQVDEVENTAAPALKLGEIESIRKIIVLVNASMGKASAIEWIERGNQLWLLGRYQEAAMAFENAIERKPAFIHLAYYGKGLSLESNGNDTEAIGAFEQAVKAKFDFSVAWNRLTALNIKFGRLRMALAATNQAIKLKPRDTSLYSQKFYILISLTMYQQAVEVMDQAILLNPHQDFYINRGFARRELGDYKEAIDDYTQAIRVSPEFASAYYERANVRRELRDYKGAVDDYTQAIRISPEFALAYYERANVHRELRDYKKAVDDYTQAIRISPEFALAYYERANVHRELRDYKGAIDDYTQVIKIDPESVPSVYYERANVRRQLGDYKGAIDDYTQVIRISPEFASAYYERANVRRELGDHQGAGADFQKASDLQVSSPKIPPKD</sequence>
<gene>
    <name evidence="7" type="ORF">B7O87_10735</name>
</gene>
<dbReference type="SMART" id="SM00028">
    <property type="entry name" value="TPR"/>
    <property type="match status" value="10"/>
</dbReference>
<feature type="repeat" description="TPR" evidence="3">
    <location>
        <begin position="774"/>
        <end position="807"/>
    </location>
</feature>
<feature type="repeat" description="TPR" evidence="3">
    <location>
        <begin position="808"/>
        <end position="841"/>
    </location>
</feature>
<dbReference type="Gene3D" id="1.25.40.10">
    <property type="entry name" value="Tetratricopeptide repeat domain"/>
    <property type="match status" value="4"/>
</dbReference>
<dbReference type="GO" id="GO:0009279">
    <property type="term" value="C:cell outer membrane"/>
    <property type="evidence" value="ECO:0007669"/>
    <property type="project" value="TreeGrafter"/>
</dbReference>
<dbReference type="InterPro" id="IPR011990">
    <property type="entry name" value="TPR-like_helical_dom_sf"/>
</dbReference>
<feature type="repeat" description="TPR" evidence="3">
    <location>
        <begin position="740"/>
        <end position="773"/>
    </location>
</feature>
<dbReference type="InterPro" id="IPR009003">
    <property type="entry name" value="Peptidase_S1_PA"/>
</dbReference>
<feature type="repeat" description="TPR" evidence="3">
    <location>
        <begin position="639"/>
        <end position="672"/>
    </location>
</feature>
<accession>A0A1X4G4X7</accession>
<dbReference type="Proteomes" id="UP000192997">
    <property type="component" value="Unassembled WGS sequence"/>
</dbReference>
<keyword evidence="6" id="KW-0732">Signal</keyword>
<dbReference type="EMBL" id="NBYN01000054">
    <property type="protein sequence ID" value="OSO89634.1"/>
    <property type="molecule type" value="Genomic_DNA"/>
</dbReference>
<keyword evidence="2 3" id="KW-0802">TPR repeat</keyword>
<evidence type="ECO:0000256" key="5">
    <source>
        <dbReference type="SAM" id="MobiDB-lite"/>
    </source>
</evidence>
<dbReference type="SUPFAM" id="SSF50494">
    <property type="entry name" value="Trypsin-like serine proteases"/>
    <property type="match status" value="2"/>
</dbReference>
<dbReference type="Pfam" id="PF13432">
    <property type="entry name" value="TPR_16"/>
    <property type="match status" value="1"/>
</dbReference>
<evidence type="ECO:0000256" key="4">
    <source>
        <dbReference type="SAM" id="Coils"/>
    </source>
</evidence>
<dbReference type="PANTHER" id="PTHR44858">
    <property type="entry name" value="TETRATRICOPEPTIDE REPEAT PROTEIN 6"/>
    <property type="match status" value="1"/>
</dbReference>
<dbReference type="Pfam" id="PF00515">
    <property type="entry name" value="TPR_1"/>
    <property type="match status" value="2"/>
</dbReference>
<dbReference type="GO" id="GO:0046813">
    <property type="term" value="P:receptor-mediated virion attachment to host cell"/>
    <property type="evidence" value="ECO:0007669"/>
    <property type="project" value="TreeGrafter"/>
</dbReference>
<evidence type="ECO:0000256" key="2">
    <source>
        <dbReference type="ARBA" id="ARBA00022803"/>
    </source>
</evidence>
<feature type="repeat" description="TPR" evidence="3">
    <location>
        <begin position="570"/>
        <end position="603"/>
    </location>
</feature>
<evidence type="ECO:0000313" key="8">
    <source>
        <dbReference type="Proteomes" id="UP000192997"/>
    </source>
</evidence>